<organism evidence="3 4">
    <name type="scientific">Botryosphaeria dothidea</name>
    <dbReference type="NCBI Taxonomy" id="55169"/>
    <lineage>
        <taxon>Eukaryota</taxon>
        <taxon>Fungi</taxon>
        <taxon>Dikarya</taxon>
        <taxon>Ascomycota</taxon>
        <taxon>Pezizomycotina</taxon>
        <taxon>Dothideomycetes</taxon>
        <taxon>Dothideomycetes incertae sedis</taxon>
        <taxon>Botryosphaeriales</taxon>
        <taxon>Botryosphaeriaceae</taxon>
        <taxon>Botryosphaeria</taxon>
    </lineage>
</organism>
<evidence type="ECO:0000313" key="4">
    <source>
        <dbReference type="Proteomes" id="UP000572817"/>
    </source>
</evidence>
<feature type="compositionally biased region" description="Low complexity" evidence="2">
    <location>
        <begin position="32"/>
        <end position="52"/>
    </location>
</feature>
<feature type="compositionally biased region" description="Basic and acidic residues" evidence="2">
    <location>
        <begin position="166"/>
        <end position="196"/>
    </location>
</feature>
<dbReference type="Pfam" id="PF13300">
    <property type="entry name" value="DUF4078"/>
    <property type="match status" value="1"/>
</dbReference>
<feature type="region of interest" description="Disordered" evidence="2">
    <location>
        <begin position="1"/>
        <end position="101"/>
    </location>
</feature>
<comment type="caution">
    <text evidence="3">The sequence shown here is derived from an EMBL/GenBank/DDBJ whole genome shotgun (WGS) entry which is preliminary data.</text>
</comment>
<dbReference type="EMBL" id="WWBZ02000033">
    <property type="protein sequence ID" value="KAF4307177.1"/>
    <property type="molecule type" value="Genomic_DNA"/>
</dbReference>
<dbReference type="OrthoDB" id="333551at2759"/>
<feature type="compositionally biased region" description="Acidic residues" evidence="2">
    <location>
        <begin position="143"/>
        <end position="165"/>
    </location>
</feature>
<keyword evidence="1" id="KW-0175">Coiled coil</keyword>
<feature type="region of interest" description="Disordered" evidence="2">
    <location>
        <begin position="134"/>
        <end position="201"/>
    </location>
</feature>
<dbReference type="GO" id="GO:0005634">
    <property type="term" value="C:nucleus"/>
    <property type="evidence" value="ECO:0007669"/>
    <property type="project" value="TreeGrafter"/>
</dbReference>
<feature type="compositionally biased region" description="Basic and acidic residues" evidence="2">
    <location>
        <begin position="260"/>
        <end position="302"/>
    </location>
</feature>
<reference evidence="3" key="1">
    <citation type="submission" date="2020-04" db="EMBL/GenBank/DDBJ databases">
        <title>Genome Assembly and Annotation of Botryosphaeria dothidea sdau 11-99, a Latent Pathogen of Apple Fruit Ring Rot in China.</title>
        <authorList>
            <person name="Yu C."/>
            <person name="Diao Y."/>
            <person name="Lu Q."/>
            <person name="Zhao J."/>
            <person name="Cui S."/>
            <person name="Peng C."/>
            <person name="He B."/>
            <person name="Liu H."/>
        </authorList>
    </citation>
    <scope>NUCLEOTIDE SEQUENCE [LARGE SCALE GENOMIC DNA]</scope>
    <source>
        <strain evidence="3">Sdau11-99</strain>
    </source>
</reference>
<dbReference type="PANTHER" id="PTHR15885">
    <property type="entry name" value="COILED-COIL DOMAIN-CONTAINING PROTEIN 174"/>
    <property type="match status" value="1"/>
</dbReference>
<sequence>MASNKDAALYGIPRPRKASDKEPTSSTNLAFASQLSSLISAGSSSSKPTSAGRPHPKNKDDIFTVHNKNSRKRALKDLDDTDFTQRHSTSSEVLDEATWKRSKRKMEEKARLYAAMKRGDVEDADERYAVDFDRKWVEKQDAGESDTSSDDDAGSEPEEMVEYVDEFGRTRKGTKADAAREERRKKSMLDEPDRFTARPAMPTNIIYGDTIQTAAFNPDETIAEKMAELASKREDTPPKDTHFDGNAEIRNKGTGYFRFSQDEEERKKQMEALEQERLETERKRAERDKKREDRKREVEERRKALKEKRSKAQADKFLDGLIGELGDKSEESKPTPKEAETEVANAD</sequence>
<feature type="compositionally biased region" description="Basic and acidic residues" evidence="2">
    <location>
        <begin position="229"/>
        <end position="251"/>
    </location>
</feature>
<keyword evidence="4" id="KW-1185">Reference proteome</keyword>
<evidence type="ECO:0000256" key="1">
    <source>
        <dbReference type="ARBA" id="ARBA00023054"/>
    </source>
</evidence>
<dbReference type="Proteomes" id="UP000572817">
    <property type="component" value="Unassembled WGS sequence"/>
</dbReference>
<feature type="region of interest" description="Disordered" evidence="2">
    <location>
        <begin position="229"/>
        <end position="347"/>
    </location>
</feature>
<dbReference type="InterPro" id="IPR025066">
    <property type="entry name" value="CCDC174-like"/>
</dbReference>
<protein>
    <submittedName>
        <fullName evidence="3">Uncharacterized protein</fullName>
    </submittedName>
</protein>
<proteinExistence type="predicted"/>
<accession>A0A8H4IVK0</accession>
<dbReference type="PANTHER" id="PTHR15885:SF1">
    <property type="entry name" value="COILED-COIL DOMAIN-CONTAINING PROTEIN 174"/>
    <property type="match status" value="1"/>
</dbReference>
<evidence type="ECO:0000313" key="3">
    <source>
        <dbReference type="EMBL" id="KAF4307177.1"/>
    </source>
</evidence>
<name>A0A8H4IVK0_9PEZI</name>
<feature type="compositionally biased region" description="Basic and acidic residues" evidence="2">
    <location>
        <begin position="325"/>
        <end position="340"/>
    </location>
</feature>
<evidence type="ECO:0000256" key="2">
    <source>
        <dbReference type="SAM" id="MobiDB-lite"/>
    </source>
</evidence>
<dbReference type="AlphaFoldDB" id="A0A8H4IVK0"/>
<gene>
    <name evidence="3" type="ORF">GTA08_BOTSDO05902</name>
</gene>